<feature type="region of interest" description="Disordered" evidence="1">
    <location>
        <begin position="16"/>
        <end position="36"/>
    </location>
</feature>
<evidence type="ECO:0000313" key="2">
    <source>
        <dbReference type="EMBL" id="KAJ5101306.1"/>
    </source>
</evidence>
<accession>A0A9W9FJE1</accession>
<protein>
    <submittedName>
        <fullName evidence="2">Uncharacterized protein</fullName>
    </submittedName>
</protein>
<dbReference type="OrthoDB" id="508139at2759"/>
<name>A0A9W9FJE1_9EURO</name>
<organism evidence="2 3">
    <name type="scientific">Penicillium alfredii</name>
    <dbReference type="NCBI Taxonomy" id="1506179"/>
    <lineage>
        <taxon>Eukaryota</taxon>
        <taxon>Fungi</taxon>
        <taxon>Dikarya</taxon>
        <taxon>Ascomycota</taxon>
        <taxon>Pezizomycotina</taxon>
        <taxon>Eurotiomycetes</taxon>
        <taxon>Eurotiomycetidae</taxon>
        <taxon>Eurotiales</taxon>
        <taxon>Aspergillaceae</taxon>
        <taxon>Penicillium</taxon>
    </lineage>
</organism>
<proteinExistence type="predicted"/>
<dbReference type="EMBL" id="JAPMSZ010000005">
    <property type="protein sequence ID" value="KAJ5101306.1"/>
    <property type="molecule type" value="Genomic_DNA"/>
</dbReference>
<keyword evidence="3" id="KW-1185">Reference proteome</keyword>
<comment type="caution">
    <text evidence="2">The sequence shown here is derived from an EMBL/GenBank/DDBJ whole genome shotgun (WGS) entry which is preliminary data.</text>
</comment>
<dbReference type="Gene3D" id="1.25.40.20">
    <property type="entry name" value="Ankyrin repeat-containing domain"/>
    <property type="match status" value="1"/>
</dbReference>
<sequence>MQNSLARNLKIEVRLRSASKASRNDPRPTPSPEYYIRRMNEDLPVDASYESPDDGSDDISFTSCSENDIFAEFEWLEQIDGLILDEGNRGSDGIQVGYCDGKLIRREKIRSQFRYAMEQPSEEMCLLAFDIMDRYGCLKPEFKSHAVKKGSGIWSAELNNEKAREKTLGFVAIARPDILSSEALCEPSGEEVSNKESLESAARDISKSFWRSLGFRRISSSSWFGLASDPEHLCYHLAADDDFEIPAVQFSVLDPEVERSLKMALESTDNDCVEVLYQVFKDAAEDDPRWTSTDANGNSVLHLTAAKIKPNSVRWILSRSKVLLQQRNIQGETPLDALLAKLEDSRTNVALMR</sequence>
<dbReference type="InterPro" id="IPR036770">
    <property type="entry name" value="Ankyrin_rpt-contain_sf"/>
</dbReference>
<dbReference type="RefSeq" id="XP_056512137.1">
    <property type="nucleotide sequence ID" value="XM_056654110.1"/>
</dbReference>
<dbReference type="AlphaFoldDB" id="A0A9W9FJE1"/>
<reference evidence="2" key="2">
    <citation type="journal article" date="2023" name="IMA Fungus">
        <title>Comparative genomic study of the Penicillium genus elucidates a diverse pangenome and 15 lateral gene transfer events.</title>
        <authorList>
            <person name="Petersen C."/>
            <person name="Sorensen T."/>
            <person name="Nielsen M.R."/>
            <person name="Sondergaard T.E."/>
            <person name="Sorensen J.L."/>
            <person name="Fitzpatrick D.A."/>
            <person name="Frisvad J.C."/>
            <person name="Nielsen K.L."/>
        </authorList>
    </citation>
    <scope>NUCLEOTIDE SEQUENCE</scope>
    <source>
        <strain evidence="2">IBT 34128</strain>
    </source>
</reference>
<evidence type="ECO:0000256" key="1">
    <source>
        <dbReference type="SAM" id="MobiDB-lite"/>
    </source>
</evidence>
<gene>
    <name evidence="2" type="ORF">NUU61_003528</name>
</gene>
<dbReference type="GeneID" id="81393278"/>
<evidence type="ECO:0000313" key="3">
    <source>
        <dbReference type="Proteomes" id="UP001141434"/>
    </source>
</evidence>
<dbReference type="Proteomes" id="UP001141434">
    <property type="component" value="Unassembled WGS sequence"/>
</dbReference>
<reference evidence="2" key="1">
    <citation type="submission" date="2022-11" db="EMBL/GenBank/DDBJ databases">
        <authorList>
            <person name="Petersen C."/>
        </authorList>
    </citation>
    <scope>NUCLEOTIDE SEQUENCE</scope>
    <source>
        <strain evidence="2">IBT 34128</strain>
    </source>
</reference>